<sequence length="148" mass="16293">MTSGEYNASRKEAPVRIYSPRQVACGTIGGPVGLMYFLMANFDALGQPSRKNRVLNLGILFILALIIILPLLPENLPSAPFTVAYIITAHQVAERYQMNKQQIKASEDYEFHSNWRVLGFGLLCLVGSVIAIMGPLMLLVMAGIWVPA</sequence>
<keyword evidence="1" id="KW-0812">Transmembrane</keyword>
<feature type="transmembrane region" description="Helical" evidence="1">
    <location>
        <begin position="117"/>
        <end position="146"/>
    </location>
</feature>
<keyword evidence="1" id="KW-0472">Membrane</keyword>
<keyword evidence="3" id="KW-1185">Reference proteome</keyword>
<name>A0ABS3Z8J9_9GAMM</name>
<evidence type="ECO:0000313" key="2">
    <source>
        <dbReference type="EMBL" id="MBP0047941.1"/>
    </source>
</evidence>
<reference evidence="2 3" key="1">
    <citation type="submission" date="2020-09" db="EMBL/GenBank/DDBJ databases">
        <authorList>
            <person name="Tanuku N.R.S."/>
        </authorList>
    </citation>
    <scope>NUCLEOTIDE SEQUENCE [LARGE SCALE GENOMIC DNA]</scope>
    <source>
        <strain evidence="2 3">AK62</strain>
    </source>
</reference>
<feature type="transmembrane region" description="Helical" evidence="1">
    <location>
        <begin position="54"/>
        <end position="72"/>
    </location>
</feature>
<evidence type="ECO:0000256" key="1">
    <source>
        <dbReference type="SAM" id="Phobius"/>
    </source>
</evidence>
<dbReference type="EMBL" id="JACVEW010000005">
    <property type="protein sequence ID" value="MBP0047941.1"/>
    <property type="molecule type" value="Genomic_DNA"/>
</dbReference>
<gene>
    <name evidence="2" type="ORF">H9C73_04285</name>
</gene>
<proteinExistence type="predicted"/>
<protein>
    <recommendedName>
        <fullName evidence="4">DUF454 domain-containing protein</fullName>
    </recommendedName>
</protein>
<feature type="transmembrane region" description="Helical" evidence="1">
    <location>
        <begin position="20"/>
        <end position="42"/>
    </location>
</feature>
<evidence type="ECO:0008006" key="4">
    <source>
        <dbReference type="Google" id="ProtNLM"/>
    </source>
</evidence>
<keyword evidence="1" id="KW-1133">Transmembrane helix</keyword>
<comment type="caution">
    <text evidence="2">The sequence shown here is derived from an EMBL/GenBank/DDBJ whole genome shotgun (WGS) entry which is preliminary data.</text>
</comment>
<accession>A0ABS3Z8J9</accession>
<organism evidence="2 3">
    <name type="scientific">Marinobacterium alkalitolerans</name>
    <dbReference type="NCBI Taxonomy" id="1542925"/>
    <lineage>
        <taxon>Bacteria</taxon>
        <taxon>Pseudomonadati</taxon>
        <taxon>Pseudomonadota</taxon>
        <taxon>Gammaproteobacteria</taxon>
        <taxon>Oceanospirillales</taxon>
        <taxon>Oceanospirillaceae</taxon>
        <taxon>Marinobacterium</taxon>
    </lineage>
</organism>
<evidence type="ECO:0000313" key="3">
    <source>
        <dbReference type="Proteomes" id="UP000810171"/>
    </source>
</evidence>
<dbReference type="Proteomes" id="UP000810171">
    <property type="component" value="Unassembled WGS sequence"/>
</dbReference>